<dbReference type="InterPro" id="IPR023827">
    <property type="entry name" value="Peptidase_S8_Asp-AS"/>
</dbReference>
<dbReference type="Proteomes" id="UP001612741">
    <property type="component" value="Unassembled WGS sequence"/>
</dbReference>
<feature type="active site" description="Charge relay system" evidence="5">
    <location>
        <position position="140"/>
    </location>
</feature>
<evidence type="ECO:0000259" key="7">
    <source>
        <dbReference type="Pfam" id="PF00082"/>
    </source>
</evidence>
<comment type="caution">
    <text evidence="8">The sequence shown here is derived from an EMBL/GenBank/DDBJ whole genome shotgun (WGS) entry which is preliminary data.</text>
</comment>
<dbReference type="InterPro" id="IPR023828">
    <property type="entry name" value="Peptidase_S8_Ser-AS"/>
</dbReference>
<dbReference type="PANTHER" id="PTHR43399">
    <property type="entry name" value="SUBTILISIN-RELATED"/>
    <property type="match status" value="1"/>
</dbReference>
<reference evidence="8 9" key="1">
    <citation type="submission" date="2024-10" db="EMBL/GenBank/DDBJ databases">
        <title>The Natural Products Discovery Center: Release of the First 8490 Sequenced Strains for Exploring Actinobacteria Biosynthetic Diversity.</title>
        <authorList>
            <person name="Kalkreuter E."/>
            <person name="Kautsar S.A."/>
            <person name="Yang D."/>
            <person name="Bader C.D."/>
            <person name="Teijaro C.N."/>
            <person name="Fluegel L."/>
            <person name="Davis C.M."/>
            <person name="Simpson J.R."/>
            <person name="Lauterbach L."/>
            <person name="Steele A.D."/>
            <person name="Gui C."/>
            <person name="Meng S."/>
            <person name="Li G."/>
            <person name="Viehrig K."/>
            <person name="Ye F."/>
            <person name="Su P."/>
            <person name="Kiefer A.F."/>
            <person name="Nichols A."/>
            <person name="Cepeda A.J."/>
            <person name="Yan W."/>
            <person name="Fan B."/>
            <person name="Jiang Y."/>
            <person name="Adhikari A."/>
            <person name="Zheng C.-J."/>
            <person name="Schuster L."/>
            <person name="Cowan T.M."/>
            <person name="Smanski M.J."/>
            <person name="Chevrette M.G."/>
            <person name="De Carvalho L.P.S."/>
            <person name="Shen B."/>
        </authorList>
    </citation>
    <scope>NUCLEOTIDE SEQUENCE [LARGE SCALE GENOMIC DNA]</scope>
    <source>
        <strain evidence="8 9">NPDC050545</strain>
    </source>
</reference>
<keyword evidence="2 5" id="KW-0645">Protease</keyword>
<dbReference type="RefSeq" id="WP_397089110.1">
    <property type="nucleotide sequence ID" value="NZ_JBITGY010000011.1"/>
</dbReference>
<evidence type="ECO:0000256" key="4">
    <source>
        <dbReference type="ARBA" id="ARBA00022825"/>
    </source>
</evidence>
<feature type="domain" description="Peptidase S8/S53" evidence="7">
    <location>
        <begin position="100"/>
        <end position="369"/>
    </location>
</feature>
<keyword evidence="4 5" id="KW-0720">Serine protease</keyword>
<keyword evidence="3 5" id="KW-0378">Hydrolase</keyword>
<sequence length="397" mass="40763">MSERYMVLRDLTRTVTAGPMEARAAAQQSPGQPHLEVVNLTKREALELAAEPDVAALTEPMPISLPVDVDDDQTGATPEASGNTTWGVTAVGAAASGRTGEGSLVAVLDTGIDPGHPAFAGVELVQKDFTGDGNGDKRGHGTHVAGTVFGRNVDGMRIGVAPGMRKALIGKVLGDDGGGSSDGLLHGILWALQEGADVITMSLGFAFTAAVERNVEEGMPIFLATSRALEAYRGNLRLFDALMRMVAARSSVDKGTIVVAASGNSSKRDLNPAFEVGAELPSAAEGVLAVGALRLRDGRLDVTRFSNTFADLSAPGMDVISARLGGGLSAKNGTSMAAPHVAGAAALWWQEVRATLPPAAARASVVTNKLLTSATRQGFAAGADFTDIGAGLVICPQ</sequence>
<evidence type="ECO:0000313" key="8">
    <source>
        <dbReference type="EMBL" id="MFI6503323.1"/>
    </source>
</evidence>
<dbReference type="EMBL" id="JBITGY010000011">
    <property type="protein sequence ID" value="MFI6503323.1"/>
    <property type="molecule type" value="Genomic_DNA"/>
</dbReference>
<gene>
    <name evidence="8" type="ORF">ACIBG2_38480</name>
</gene>
<dbReference type="PANTHER" id="PTHR43399:SF4">
    <property type="entry name" value="CELL WALL-ASSOCIATED PROTEASE"/>
    <property type="match status" value="1"/>
</dbReference>
<evidence type="ECO:0000256" key="5">
    <source>
        <dbReference type="PROSITE-ProRule" id="PRU01240"/>
    </source>
</evidence>
<name>A0ABW7Z5G0_9ACTN</name>
<accession>A0ABW7Z5G0</accession>
<dbReference type="PRINTS" id="PR00723">
    <property type="entry name" value="SUBTILISIN"/>
</dbReference>
<dbReference type="InterPro" id="IPR036852">
    <property type="entry name" value="Peptidase_S8/S53_dom_sf"/>
</dbReference>
<comment type="similarity">
    <text evidence="1 5 6">Belongs to the peptidase S8 family.</text>
</comment>
<protein>
    <submittedName>
        <fullName evidence="8">S8 family serine peptidase</fullName>
    </submittedName>
</protein>
<evidence type="ECO:0000256" key="3">
    <source>
        <dbReference type="ARBA" id="ARBA00022801"/>
    </source>
</evidence>
<dbReference type="PROSITE" id="PS51892">
    <property type="entry name" value="SUBTILASE"/>
    <property type="match status" value="1"/>
</dbReference>
<dbReference type="Pfam" id="PF00082">
    <property type="entry name" value="Peptidase_S8"/>
    <property type="match status" value="1"/>
</dbReference>
<organism evidence="8 9">
    <name type="scientific">Nonomuraea typhae</name>
    <dbReference type="NCBI Taxonomy" id="2603600"/>
    <lineage>
        <taxon>Bacteria</taxon>
        <taxon>Bacillati</taxon>
        <taxon>Actinomycetota</taxon>
        <taxon>Actinomycetes</taxon>
        <taxon>Streptosporangiales</taxon>
        <taxon>Streptosporangiaceae</taxon>
        <taxon>Nonomuraea</taxon>
    </lineage>
</organism>
<feature type="active site" description="Charge relay system" evidence="5">
    <location>
        <position position="109"/>
    </location>
</feature>
<dbReference type="InterPro" id="IPR000209">
    <property type="entry name" value="Peptidase_S8/S53_dom"/>
</dbReference>
<dbReference type="PROSITE" id="PS00136">
    <property type="entry name" value="SUBTILASE_ASP"/>
    <property type="match status" value="1"/>
</dbReference>
<dbReference type="InterPro" id="IPR015500">
    <property type="entry name" value="Peptidase_S8_subtilisin-rel"/>
</dbReference>
<evidence type="ECO:0000313" key="9">
    <source>
        <dbReference type="Proteomes" id="UP001612741"/>
    </source>
</evidence>
<evidence type="ECO:0000256" key="6">
    <source>
        <dbReference type="RuleBase" id="RU003355"/>
    </source>
</evidence>
<keyword evidence="9" id="KW-1185">Reference proteome</keyword>
<proteinExistence type="inferred from homology"/>
<dbReference type="PROSITE" id="PS00138">
    <property type="entry name" value="SUBTILASE_SER"/>
    <property type="match status" value="1"/>
</dbReference>
<feature type="active site" description="Charge relay system" evidence="5">
    <location>
        <position position="335"/>
    </location>
</feature>
<dbReference type="InterPro" id="IPR051048">
    <property type="entry name" value="Peptidase_S8/S53_subtilisin"/>
</dbReference>
<evidence type="ECO:0000256" key="1">
    <source>
        <dbReference type="ARBA" id="ARBA00011073"/>
    </source>
</evidence>
<dbReference type="SUPFAM" id="SSF52743">
    <property type="entry name" value="Subtilisin-like"/>
    <property type="match status" value="1"/>
</dbReference>
<evidence type="ECO:0000256" key="2">
    <source>
        <dbReference type="ARBA" id="ARBA00022670"/>
    </source>
</evidence>
<dbReference type="Gene3D" id="3.40.50.200">
    <property type="entry name" value="Peptidase S8/S53 domain"/>
    <property type="match status" value="1"/>
</dbReference>